<keyword evidence="3" id="KW-0560">Oxidoreductase</keyword>
<dbReference type="RefSeq" id="WP_148133069.1">
    <property type="nucleotide sequence ID" value="NZ_CP017634.1"/>
</dbReference>
<keyword evidence="7" id="KW-1185">Reference proteome</keyword>
<dbReference type="InterPro" id="IPR036291">
    <property type="entry name" value="NAD(P)-bd_dom_sf"/>
</dbReference>
<evidence type="ECO:0000313" key="6">
    <source>
        <dbReference type="EMBL" id="ATW23902.1"/>
    </source>
</evidence>
<dbReference type="Proteomes" id="UP000323521">
    <property type="component" value="Chromosome"/>
</dbReference>
<dbReference type="PANTHER" id="PTHR46718:SF1">
    <property type="entry name" value="ASPARTATE-SEMIALDEHYDE DEHYDROGENASE"/>
    <property type="match status" value="1"/>
</dbReference>
<evidence type="ECO:0000256" key="4">
    <source>
        <dbReference type="PIRSR" id="PIRSR000148-1"/>
    </source>
</evidence>
<dbReference type="SUPFAM" id="SSF55347">
    <property type="entry name" value="Glyceraldehyde-3-phosphate dehydrogenase-like, C-terminal domain"/>
    <property type="match status" value="1"/>
</dbReference>
<dbReference type="AlphaFoldDB" id="A0A3G1KN57"/>
<dbReference type="InterPro" id="IPR051823">
    <property type="entry name" value="ASADH-related"/>
</dbReference>
<reference evidence="6 7" key="1">
    <citation type="submission" date="2016-10" db="EMBL/GenBank/DDBJ databases">
        <title>Complete Genome Sequence of Peptococcaceae strain DCMF.</title>
        <authorList>
            <person name="Edwards R.J."/>
            <person name="Holland S.I."/>
            <person name="Deshpande N.P."/>
            <person name="Wong Y.K."/>
            <person name="Ertan H."/>
            <person name="Manefield M."/>
            <person name="Russell T.L."/>
            <person name="Lee M.J."/>
        </authorList>
    </citation>
    <scope>NUCLEOTIDE SEQUENCE [LARGE SCALE GENOMIC DNA]</scope>
    <source>
        <strain evidence="6 7">DCMF</strain>
    </source>
</reference>
<evidence type="ECO:0000256" key="1">
    <source>
        <dbReference type="ARBA" id="ARBA00010584"/>
    </source>
</evidence>
<dbReference type="InterPro" id="IPR012280">
    <property type="entry name" value="Semialdhyde_DH_dimer_dom"/>
</dbReference>
<sequence>MKKKLKVGILGGTGFVGQRLVTLLADHPFFYIEVIAASEHSAGKSYHEAVENKWKMNEPVPEGIKNITVRNVSLVEKISRDVDLVFCAVDMPGDQIREIEERYAKEETPVISNNSAHRLTPDVPMVIPEINDGHFDVIAHQRKRLGTEYGFIVAKPNCSIQSYVPAITPLMHFKPTKILACTYQAISGAGKTFADWPEMTDNVIPFIKGEESKSELEPLKIWGHVQDNIIEHATMPVISAQCIRVPVTEGHMAAVYVSFESTPPKETILDLWQEYKSKPQLLNLPSAPRQFLTYCPEENRPQTKCDRDKEKGMGITIGRLREDSLFDYKFVCLSHNTLRGAAGGSVLTAELLAAEGYLKSK</sequence>
<evidence type="ECO:0000259" key="5">
    <source>
        <dbReference type="SMART" id="SM00859"/>
    </source>
</evidence>
<dbReference type="SMART" id="SM00859">
    <property type="entry name" value="Semialdhyde_dh"/>
    <property type="match status" value="1"/>
</dbReference>
<feature type="active site" description="Acyl-thioester intermediate" evidence="4">
    <location>
        <position position="158"/>
    </location>
</feature>
<name>A0A3G1KN57_FORW1</name>
<dbReference type="CDD" id="cd02315">
    <property type="entry name" value="ScASADH_like_N"/>
    <property type="match status" value="1"/>
</dbReference>
<comment type="similarity">
    <text evidence="1">Belongs to the aspartate-semialdehyde dehydrogenase family.</text>
</comment>
<dbReference type="Pfam" id="PF01118">
    <property type="entry name" value="Semialdhyde_dh"/>
    <property type="match status" value="1"/>
</dbReference>
<dbReference type="GO" id="GO:0046983">
    <property type="term" value="F:protein dimerization activity"/>
    <property type="evidence" value="ECO:0007669"/>
    <property type="project" value="InterPro"/>
</dbReference>
<feature type="domain" description="Semialdehyde dehydrogenase NAD-binding" evidence="5">
    <location>
        <begin position="6"/>
        <end position="138"/>
    </location>
</feature>
<gene>
    <name evidence="6" type="ORF">DCMF_03015</name>
</gene>
<protein>
    <submittedName>
        <fullName evidence="6">Aspartate-semialdehyde dehydrogenase</fullName>
    </submittedName>
</protein>
<organism evidence="6 7">
    <name type="scientific">Formimonas warabiya</name>
    <dbReference type="NCBI Taxonomy" id="1761012"/>
    <lineage>
        <taxon>Bacteria</taxon>
        <taxon>Bacillati</taxon>
        <taxon>Bacillota</taxon>
        <taxon>Clostridia</taxon>
        <taxon>Eubacteriales</taxon>
        <taxon>Peptococcaceae</taxon>
        <taxon>Candidatus Formimonas</taxon>
    </lineage>
</organism>
<dbReference type="CDD" id="cd18130">
    <property type="entry name" value="ASADH_C_arch_fung_like"/>
    <property type="match status" value="1"/>
</dbReference>
<dbReference type="Gene3D" id="3.30.360.10">
    <property type="entry name" value="Dihydrodipicolinate Reductase, domain 2"/>
    <property type="match status" value="1"/>
</dbReference>
<dbReference type="PANTHER" id="PTHR46718">
    <property type="entry name" value="ASPARTATE-SEMIALDEHYDE DEHYDROGENASE"/>
    <property type="match status" value="1"/>
</dbReference>
<dbReference type="KEGG" id="fwa:DCMF_03015"/>
<dbReference type="GO" id="GO:0051287">
    <property type="term" value="F:NAD binding"/>
    <property type="evidence" value="ECO:0007669"/>
    <property type="project" value="InterPro"/>
</dbReference>
<dbReference type="PIRSF" id="PIRSF000148">
    <property type="entry name" value="ASA_dh"/>
    <property type="match status" value="1"/>
</dbReference>
<dbReference type="GO" id="GO:0050661">
    <property type="term" value="F:NADP binding"/>
    <property type="evidence" value="ECO:0007669"/>
    <property type="project" value="InterPro"/>
</dbReference>
<proteinExistence type="inferred from homology"/>
<dbReference type="EMBL" id="CP017634">
    <property type="protein sequence ID" value="ATW23902.1"/>
    <property type="molecule type" value="Genomic_DNA"/>
</dbReference>
<dbReference type="InterPro" id="IPR000534">
    <property type="entry name" value="Semialdehyde_DH_NAD-bd"/>
</dbReference>
<dbReference type="Gene3D" id="3.40.50.720">
    <property type="entry name" value="NAD(P)-binding Rossmann-like Domain"/>
    <property type="match status" value="1"/>
</dbReference>
<dbReference type="OrthoDB" id="9805684at2"/>
<dbReference type="GO" id="GO:0009086">
    <property type="term" value="P:methionine biosynthetic process"/>
    <property type="evidence" value="ECO:0007669"/>
    <property type="project" value="UniProtKB-ARBA"/>
</dbReference>
<dbReference type="SUPFAM" id="SSF51735">
    <property type="entry name" value="NAD(P)-binding Rossmann-fold domains"/>
    <property type="match status" value="1"/>
</dbReference>
<dbReference type="NCBIfam" id="NF006416">
    <property type="entry name" value="PRK08664.1"/>
    <property type="match status" value="1"/>
</dbReference>
<dbReference type="InterPro" id="IPR005676">
    <property type="entry name" value="Asp_semi-ald_DH_pep-lack"/>
</dbReference>
<dbReference type="Pfam" id="PF02774">
    <property type="entry name" value="Semialdhyde_dhC"/>
    <property type="match status" value="1"/>
</dbReference>
<feature type="active site" description="Proton acceptor" evidence="4">
    <location>
        <position position="251"/>
    </location>
</feature>
<dbReference type="GO" id="GO:0004073">
    <property type="term" value="F:aspartate-semialdehyde dehydrogenase activity"/>
    <property type="evidence" value="ECO:0007669"/>
    <property type="project" value="UniProtKB-ARBA"/>
</dbReference>
<evidence type="ECO:0000256" key="3">
    <source>
        <dbReference type="ARBA" id="ARBA00023002"/>
    </source>
</evidence>
<keyword evidence="2" id="KW-0521">NADP</keyword>
<dbReference type="GO" id="GO:0009088">
    <property type="term" value="P:threonine biosynthetic process"/>
    <property type="evidence" value="ECO:0007669"/>
    <property type="project" value="TreeGrafter"/>
</dbReference>
<dbReference type="NCBIfam" id="TIGR00978">
    <property type="entry name" value="asd_EA"/>
    <property type="match status" value="1"/>
</dbReference>
<evidence type="ECO:0000256" key="2">
    <source>
        <dbReference type="ARBA" id="ARBA00022857"/>
    </source>
</evidence>
<accession>A0A3G1KN57</accession>
<evidence type="ECO:0000313" key="7">
    <source>
        <dbReference type="Proteomes" id="UP000323521"/>
    </source>
</evidence>